<gene>
    <name evidence="1" type="ORF">Pla22_28950</name>
</gene>
<dbReference type="Proteomes" id="UP000316598">
    <property type="component" value="Unassembled WGS sequence"/>
</dbReference>
<reference evidence="1 2" key="1">
    <citation type="submission" date="2019-02" db="EMBL/GenBank/DDBJ databases">
        <title>Deep-cultivation of Planctomycetes and their phenomic and genomic characterization uncovers novel biology.</title>
        <authorList>
            <person name="Wiegand S."/>
            <person name="Jogler M."/>
            <person name="Boedeker C."/>
            <person name="Pinto D."/>
            <person name="Vollmers J."/>
            <person name="Rivas-Marin E."/>
            <person name="Kohn T."/>
            <person name="Peeters S.H."/>
            <person name="Heuer A."/>
            <person name="Rast P."/>
            <person name="Oberbeckmann S."/>
            <person name="Bunk B."/>
            <person name="Jeske O."/>
            <person name="Meyerdierks A."/>
            <person name="Storesund J.E."/>
            <person name="Kallscheuer N."/>
            <person name="Luecker S."/>
            <person name="Lage O.M."/>
            <person name="Pohl T."/>
            <person name="Merkel B.J."/>
            <person name="Hornburger P."/>
            <person name="Mueller R.-W."/>
            <person name="Bruemmer F."/>
            <person name="Labrenz M."/>
            <person name="Spormann A.M."/>
            <person name="Op Den Camp H."/>
            <person name="Overmann J."/>
            <person name="Amann R."/>
            <person name="Jetten M.S.M."/>
            <person name="Mascher T."/>
            <person name="Medema M.H."/>
            <person name="Devos D.P."/>
            <person name="Kaster A.-K."/>
            <person name="Ovreas L."/>
            <person name="Rohde M."/>
            <person name="Galperin M.Y."/>
            <person name="Jogler C."/>
        </authorList>
    </citation>
    <scope>NUCLEOTIDE SEQUENCE [LARGE SCALE GENOMIC DNA]</scope>
    <source>
        <strain evidence="1 2">Pla22</strain>
    </source>
</reference>
<organism evidence="1 2">
    <name type="scientific">Rubripirellula amarantea</name>
    <dbReference type="NCBI Taxonomy" id="2527999"/>
    <lineage>
        <taxon>Bacteria</taxon>
        <taxon>Pseudomonadati</taxon>
        <taxon>Planctomycetota</taxon>
        <taxon>Planctomycetia</taxon>
        <taxon>Pirellulales</taxon>
        <taxon>Pirellulaceae</taxon>
        <taxon>Rubripirellula</taxon>
    </lineage>
</organism>
<evidence type="ECO:0000313" key="1">
    <source>
        <dbReference type="EMBL" id="TWT50155.1"/>
    </source>
</evidence>
<protein>
    <submittedName>
        <fullName evidence="1">Uncharacterized protein</fullName>
    </submittedName>
</protein>
<dbReference type="EMBL" id="SJPI01000002">
    <property type="protein sequence ID" value="TWT50155.1"/>
    <property type="molecule type" value="Genomic_DNA"/>
</dbReference>
<dbReference type="AlphaFoldDB" id="A0A5C5WJ70"/>
<proteinExistence type="predicted"/>
<keyword evidence="2" id="KW-1185">Reference proteome</keyword>
<comment type="caution">
    <text evidence="1">The sequence shown here is derived from an EMBL/GenBank/DDBJ whole genome shotgun (WGS) entry which is preliminary data.</text>
</comment>
<name>A0A5C5WJ70_9BACT</name>
<accession>A0A5C5WJ70</accession>
<sequence length="70" mass="7392">MEDIALIINRDRHRFGVAVSSGIGDLHTDVVRGCDFVVQNCACGDSNLTGARSDCKSTIGVVGQAEREVG</sequence>
<evidence type="ECO:0000313" key="2">
    <source>
        <dbReference type="Proteomes" id="UP000316598"/>
    </source>
</evidence>